<sequence length="85" mass="9164">MVLAVMVLLGVVAVLVVVVLLQPRTPYVAVTVRVEARNGNAHSTVYFSRLECRLAFAGATLAVLRAYPFRVPARGVLPLAYVARA</sequence>
<name>A0A804Q0S0_MAIZE</name>
<dbReference type="InParanoid" id="A0A804Q0S0"/>
<protein>
    <submittedName>
        <fullName evidence="1">Uncharacterized protein</fullName>
    </submittedName>
</protein>
<evidence type="ECO:0000313" key="2">
    <source>
        <dbReference type="Proteomes" id="UP000007305"/>
    </source>
</evidence>
<reference evidence="1" key="2">
    <citation type="submission" date="2019-07" db="EMBL/GenBank/DDBJ databases">
        <authorList>
            <person name="Seetharam A."/>
            <person name="Woodhouse M."/>
            <person name="Cannon E."/>
        </authorList>
    </citation>
    <scope>NUCLEOTIDE SEQUENCE [LARGE SCALE GENOMIC DNA]</scope>
    <source>
        <strain evidence="1">cv. B73</strain>
    </source>
</reference>
<accession>A0A804Q0S0</accession>
<reference evidence="2" key="1">
    <citation type="journal article" date="2009" name="Science">
        <title>The B73 maize genome: complexity, diversity, and dynamics.</title>
        <authorList>
            <person name="Schnable P.S."/>
            <person name="Ware D."/>
            <person name="Fulton R.S."/>
            <person name="Stein J.C."/>
            <person name="Wei F."/>
            <person name="Pasternak S."/>
            <person name="Liang C."/>
            <person name="Zhang J."/>
            <person name="Fulton L."/>
            <person name="Graves T.A."/>
            <person name="Minx P."/>
            <person name="Reily A.D."/>
            <person name="Courtney L."/>
            <person name="Kruchowski S.S."/>
            <person name="Tomlinson C."/>
            <person name="Strong C."/>
            <person name="Delehaunty K."/>
            <person name="Fronick C."/>
            <person name="Courtney B."/>
            <person name="Rock S.M."/>
            <person name="Belter E."/>
            <person name="Du F."/>
            <person name="Kim K."/>
            <person name="Abbott R.M."/>
            <person name="Cotton M."/>
            <person name="Levy A."/>
            <person name="Marchetto P."/>
            <person name="Ochoa K."/>
            <person name="Jackson S.M."/>
            <person name="Gillam B."/>
            <person name="Chen W."/>
            <person name="Yan L."/>
            <person name="Higginbotham J."/>
            <person name="Cardenas M."/>
            <person name="Waligorski J."/>
            <person name="Applebaum E."/>
            <person name="Phelps L."/>
            <person name="Falcone J."/>
            <person name="Kanchi K."/>
            <person name="Thane T."/>
            <person name="Scimone A."/>
            <person name="Thane N."/>
            <person name="Henke J."/>
            <person name="Wang T."/>
            <person name="Ruppert J."/>
            <person name="Shah N."/>
            <person name="Rotter K."/>
            <person name="Hodges J."/>
            <person name="Ingenthron E."/>
            <person name="Cordes M."/>
            <person name="Kohlberg S."/>
            <person name="Sgro J."/>
            <person name="Delgado B."/>
            <person name="Mead K."/>
            <person name="Chinwalla A."/>
            <person name="Leonard S."/>
            <person name="Crouse K."/>
            <person name="Collura K."/>
            <person name="Kudrna D."/>
            <person name="Currie J."/>
            <person name="He R."/>
            <person name="Angelova A."/>
            <person name="Rajasekar S."/>
            <person name="Mueller T."/>
            <person name="Lomeli R."/>
            <person name="Scara G."/>
            <person name="Ko A."/>
            <person name="Delaney K."/>
            <person name="Wissotski M."/>
            <person name="Lopez G."/>
            <person name="Campos D."/>
            <person name="Braidotti M."/>
            <person name="Ashley E."/>
            <person name="Golser W."/>
            <person name="Kim H."/>
            <person name="Lee S."/>
            <person name="Lin J."/>
            <person name="Dujmic Z."/>
            <person name="Kim W."/>
            <person name="Talag J."/>
            <person name="Zuccolo A."/>
            <person name="Fan C."/>
            <person name="Sebastian A."/>
            <person name="Kramer M."/>
            <person name="Spiegel L."/>
            <person name="Nascimento L."/>
            <person name="Zutavern T."/>
            <person name="Miller B."/>
            <person name="Ambroise C."/>
            <person name="Muller S."/>
            <person name="Spooner W."/>
            <person name="Narechania A."/>
            <person name="Ren L."/>
            <person name="Wei S."/>
            <person name="Kumari S."/>
            <person name="Faga B."/>
            <person name="Levy M.J."/>
            <person name="McMahan L."/>
            <person name="Van Buren P."/>
            <person name="Vaughn M.W."/>
            <person name="Ying K."/>
            <person name="Yeh C.-T."/>
            <person name="Emrich S.J."/>
            <person name="Jia Y."/>
            <person name="Kalyanaraman A."/>
            <person name="Hsia A.-P."/>
            <person name="Barbazuk W.B."/>
            <person name="Baucom R.S."/>
            <person name="Brutnell T.P."/>
            <person name="Carpita N.C."/>
            <person name="Chaparro C."/>
            <person name="Chia J.-M."/>
            <person name="Deragon J.-M."/>
            <person name="Estill J.C."/>
            <person name="Fu Y."/>
            <person name="Jeddeloh J.A."/>
            <person name="Han Y."/>
            <person name="Lee H."/>
            <person name="Li P."/>
            <person name="Lisch D.R."/>
            <person name="Liu S."/>
            <person name="Liu Z."/>
            <person name="Nagel D.H."/>
            <person name="McCann M.C."/>
            <person name="SanMiguel P."/>
            <person name="Myers A.M."/>
            <person name="Nettleton D."/>
            <person name="Nguyen J."/>
            <person name="Penning B.W."/>
            <person name="Ponnala L."/>
            <person name="Schneider K.L."/>
            <person name="Schwartz D.C."/>
            <person name="Sharma A."/>
            <person name="Soderlund C."/>
            <person name="Springer N.M."/>
            <person name="Sun Q."/>
            <person name="Wang H."/>
            <person name="Waterman M."/>
            <person name="Westerman R."/>
            <person name="Wolfgruber T.K."/>
            <person name="Yang L."/>
            <person name="Yu Y."/>
            <person name="Zhang L."/>
            <person name="Zhou S."/>
            <person name="Zhu Q."/>
            <person name="Bennetzen J.L."/>
            <person name="Dawe R.K."/>
            <person name="Jiang J."/>
            <person name="Jiang N."/>
            <person name="Presting G.G."/>
            <person name="Wessler S.R."/>
            <person name="Aluru S."/>
            <person name="Martienssen R.A."/>
            <person name="Clifton S.W."/>
            <person name="McCombie W.R."/>
            <person name="Wing R.A."/>
            <person name="Wilson R.K."/>
        </authorList>
    </citation>
    <scope>NUCLEOTIDE SEQUENCE [LARGE SCALE GENOMIC DNA]</scope>
    <source>
        <strain evidence="2">cv. B73</strain>
    </source>
</reference>
<reference evidence="1" key="3">
    <citation type="submission" date="2021-05" db="UniProtKB">
        <authorList>
            <consortium name="EnsemblPlants"/>
        </authorList>
    </citation>
    <scope>IDENTIFICATION</scope>
    <source>
        <strain evidence="1">cv. B73</strain>
    </source>
</reference>
<dbReference type="AlphaFoldDB" id="A0A804Q0S0"/>
<dbReference type="EnsemblPlants" id="Zm00001eb290740_T001">
    <property type="protein sequence ID" value="Zm00001eb290740_P001"/>
    <property type="gene ID" value="Zm00001eb290740"/>
</dbReference>
<keyword evidence="2" id="KW-1185">Reference proteome</keyword>
<organism evidence="1 2">
    <name type="scientific">Zea mays</name>
    <name type="common">Maize</name>
    <dbReference type="NCBI Taxonomy" id="4577"/>
    <lineage>
        <taxon>Eukaryota</taxon>
        <taxon>Viridiplantae</taxon>
        <taxon>Streptophyta</taxon>
        <taxon>Embryophyta</taxon>
        <taxon>Tracheophyta</taxon>
        <taxon>Spermatophyta</taxon>
        <taxon>Magnoliopsida</taxon>
        <taxon>Liliopsida</taxon>
        <taxon>Poales</taxon>
        <taxon>Poaceae</taxon>
        <taxon>PACMAD clade</taxon>
        <taxon>Panicoideae</taxon>
        <taxon>Andropogonodae</taxon>
        <taxon>Andropogoneae</taxon>
        <taxon>Tripsacinae</taxon>
        <taxon>Zea</taxon>
    </lineage>
</organism>
<dbReference type="Proteomes" id="UP000007305">
    <property type="component" value="Chromosome 6"/>
</dbReference>
<proteinExistence type="predicted"/>
<evidence type="ECO:0000313" key="1">
    <source>
        <dbReference type="EnsemblPlants" id="Zm00001eb290740_P001"/>
    </source>
</evidence>
<dbReference type="Gramene" id="Zm00001eb290740_T001">
    <property type="protein sequence ID" value="Zm00001eb290740_P001"/>
    <property type="gene ID" value="Zm00001eb290740"/>
</dbReference>